<dbReference type="InterPro" id="IPR001223">
    <property type="entry name" value="Glyco_hydro18_cat"/>
</dbReference>
<dbReference type="PANTHER" id="PTHR11177:SF333">
    <property type="entry name" value="CHITINASE"/>
    <property type="match status" value="1"/>
</dbReference>
<dbReference type="GO" id="GO:0005975">
    <property type="term" value="P:carbohydrate metabolic process"/>
    <property type="evidence" value="ECO:0007669"/>
    <property type="project" value="InterPro"/>
</dbReference>
<dbReference type="Gene3D" id="3.20.20.80">
    <property type="entry name" value="Glycosidases"/>
    <property type="match status" value="1"/>
</dbReference>
<keyword evidence="3" id="KW-1185">Reference proteome</keyword>
<dbReference type="InterPro" id="IPR050314">
    <property type="entry name" value="Glycosyl_Hydrlase_18"/>
</dbReference>
<dbReference type="OrthoDB" id="73875at2759"/>
<dbReference type="EMBL" id="CAINUL010000019">
    <property type="protein sequence ID" value="CAD0115007.1"/>
    <property type="molecule type" value="Genomic_DNA"/>
</dbReference>
<comment type="caution">
    <text evidence="2">The sequence shown here is derived from an EMBL/GenBank/DDBJ whole genome shotgun (WGS) entry which is preliminary data.</text>
</comment>
<feature type="domain" description="GH18" evidence="1">
    <location>
        <begin position="38"/>
        <end position="146"/>
    </location>
</feature>
<dbReference type="AlphaFoldDB" id="A0A9N8KYS2"/>
<dbReference type="PROSITE" id="PS51910">
    <property type="entry name" value="GH18_2"/>
    <property type="match status" value="1"/>
</dbReference>
<sequence length="146" mass="15921">MAVKKDSVVAVRHLHRHVEDRRLGSVISATTNLGPIPVNANRYVQTWNDTENKLISGSQVSPEDLNLAGFSHLNFAFASFDPNSFQITPMDGNSASLYGRTTGLKNKWPGLEVWISVGGWSFTDPGPTQEAFSNMVSTSVQLSPMA</sequence>
<dbReference type="Pfam" id="PF00704">
    <property type="entry name" value="Glyco_hydro_18"/>
    <property type="match status" value="1"/>
</dbReference>
<protein>
    <recommendedName>
        <fullName evidence="1">GH18 domain-containing protein</fullName>
    </recommendedName>
</protein>
<evidence type="ECO:0000259" key="1">
    <source>
        <dbReference type="PROSITE" id="PS51910"/>
    </source>
</evidence>
<proteinExistence type="predicted"/>
<reference evidence="2" key="1">
    <citation type="submission" date="2020-06" db="EMBL/GenBank/DDBJ databases">
        <authorList>
            <person name="Onetto C."/>
        </authorList>
    </citation>
    <scope>NUCLEOTIDE SEQUENCE</scope>
</reference>
<organism evidence="2 3">
    <name type="scientific">Aureobasidium uvarum</name>
    <dbReference type="NCBI Taxonomy" id="2773716"/>
    <lineage>
        <taxon>Eukaryota</taxon>
        <taxon>Fungi</taxon>
        <taxon>Dikarya</taxon>
        <taxon>Ascomycota</taxon>
        <taxon>Pezizomycotina</taxon>
        <taxon>Dothideomycetes</taxon>
        <taxon>Dothideomycetidae</taxon>
        <taxon>Dothideales</taxon>
        <taxon>Saccotheciaceae</taxon>
        <taxon>Aureobasidium</taxon>
    </lineage>
</organism>
<name>A0A9N8KYS2_9PEZI</name>
<evidence type="ECO:0000313" key="2">
    <source>
        <dbReference type="EMBL" id="CAD0115007.1"/>
    </source>
</evidence>
<gene>
    <name evidence="2" type="ORF">AWRI4620_LOCUS9262</name>
</gene>
<dbReference type="PANTHER" id="PTHR11177">
    <property type="entry name" value="CHITINASE"/>
    <property type="match status" value="1"/>
</dbReference>
<dbReference type="SUPFAM" id="SSF51445">
    <property type="entry name" value="(Trans)glycosidases"/>
    <property type="match status" value="1"/>
</dbReference>
<evidence type="ECO:0000313" key="3">
    <source>
        <dbReference type="Proteomes" id="UP000745764"/>
    </source>
</evidence>
<accession>A0A9N8KYS2</accession>
<dbReference type="Proteomes" id="UP000745764">
    <property type="component" value="Unassembled WGS sequence"/>
</dbReference>
<dbReference type="InterPro" id="IPR017853">
    <property type="entry name" value="GH"/>
</dbReference>